<name>A0A8S1BGG4_ARCPL</name>
<comment type="caution">
    <text evidence="4">The sequence shown here is derived from an EMBL/GenBank/DDBJ whole genome shotgun (WGS) entry which is preliminary data.</text>
</comment>
<evidence type="ECO:0000256" key="1">
    <source>
        <dbReference type="ARBA" id="ARBA00023002"/>
    </source>
</evidence>
<keyword evidence="2" id="KW-0520">NAD</keyword>
<dbReference type="GO" id="GO:0004459">
    <property type="term" value="F:L-lactate dehydrogenase (NAD+) activity"/>
    <property type="evidence" value="ECO:0007669"/>
    <property type="project" value="TreeGrafter"/>
</dbReference>
<dbReference type="PANTHER" id="PTHR43128:SF16">
    <property type="entry name" value="L-LACTATE DEHYDROGENASE"/>
    <property type="match status" value="1"/>
</dbReference>
<keyword evidence="1" id="KW-0560">Oxidoreductase</keyword>
<dbReference type="OrthoDB" id="5405561at2759"/>
<dbReference type="InterPro" id="IPR001236">
    <property type="entry name" value="Lactate/malate_DH_N"/>
</dbReference>
<reference evidence="4 5" key="1">
    <citation type="submission" date="2020-04" db="EMBL/GenBank/DDBJ databases">
        <authorList>
            <person name="Wallbank WR R."/>
            <person name="Pardo Diaz C."/>
            <person name="Kozak K."/>
            <person name="Martin S."/>
            <person name="Jiggins C."/>
            <person name="Moest M."/>
            <person name="Warren A I."/>
            <person name="Byers J.R.P. K."/>
            <person name="Montejo-Kovacevich G."/>
            <person name="Yen C E."/>
        </authorList>
    </citation>
    <scope>NUCLEOTIDE SEQUENCE [LARGE SCALE GENOMIC DNA]</scope>
</reference>
<protein>
    <recommendedName>
        <fullName evidence="3">Lactate/malate dehydrogenase N-terminal domain-containing protein</fullName>
    </recommendedName>
</protein>
<dbReference type="AlphaFoldDB" id="A0A8S1BGG4"/>
<dbReference type="PANTHER" id="PTHR43128">
    <property type="entry name" value="L-2-HYDROXYCARBOXYLATE DEHYDROGENASE (NAD(P)(+))"/>
    <property type="match status" value="1"/>
</dbReference>
<gene>
    <name evidence="4" type="ORF">APLA_LOCUS16820</name>
</gene>
<dbReference type="EMBL" id="CADEBC010000602">
    <property type="protein sequence ID" value="CAB3259037.1"/>
    <property type="molecule type" value="Genomic_DNA"/>
</dbReference>
<accession>A0A8S1BGG4</accession>
<dbReference type="InterPro" id="IPR036291">
    <property type="entry name" value="NAD(P)-bd_dom_sf"/>
</dbReference>
<sequence>MSKSESNHTNHTNGISTQGGIATLDRLFHRIQDRTLDCNNKVSVVGVGQVGMATVFSLLTQGVTTNIAMVDTMSDKLKGEMMDLQHGSAFMKNAKIQASTGNNLLQHQN</sequence>
<proteinExistence type="predicted"/>
<dbReference type="Proteomes" id="UP000494106">
    <property type="component" value="Unassembled WGS sequence"/>
</dbReference>
<keyword evidence="5" id="KW-1185">Reference proteome</keyword>
<evidence type="ECO:0000259" key="3">
    <source>
        <dbReference type="Pfam" id="PF00056"/>
    </source>
</evidence>
<organism evidence="4 5">
    <name type="scientific">Arctia plantaginis</name>
    <name type="common">Wood tiger moth</name>
    <name type="synonym">Phalaena plantaginis</name>
    <dbReference type="NCBI Taxonomy" id="874455"/>
    <lineage>
        <taxon>Eukaryota</taxon>
        <taxon>Metazoa</taxon>
        <taxon>Ecdysozoa</taxon>
        <taxon>Arthropoda</taxon>
        <taxon>Hexapoda</taxon>
        <taxon>Insecta</taxon>
        <taxon>Pterygota</taxon>
        <taxon>Neoptera</taxon>
        <taxon>Endopterygota</taxon>
        <taxon>Lepidoptera</taxon>
        <taxon>Glossata</taxon>
        <taxon>Ditrysia</taxon>
        <taxon>Noctuoidea</taxon>
        <taxon>Erebidae</taxon>
        <taxon>Arctiinae</taxon>
        <taxon>Arctia</taxon>
    </lineage>
</organism>
<dbReference type="GO" id="GO:0006089">
    <property type="term" value="P:lactate metabolic process"/>
    <property type="evidence" value="ECO:0007669"/>
    <property type="project" value="TreeGrafter"/>
</dbReference>
<dbReference type="InterPro" id="IPR001557">
    <property type="entry name" value="L-lactate/malate_DH"/>
</dbReference>
<evidence type="ECO:0000313" key="5">
    <source>
        <dbReference type="Proteomes" id="UP000494106"/>
    </source>
</evidence>
<evidence type="ECO:0000256" key="2">
    <source>
        <dbReference type="ARBA" id="ARBA00023027"/>
    </source>
</evidence>
<dbReference type="SUPFAM" id="SSF51735">
    <property type="entry name" value="NAD(P)-binding Rossmann-fold domains"/>
    <property type="match status" value="1"/>
</dbReference>
<dbReference type="PRINTS" id="PR00086">
    <property type="entry name" value="LLDHDRGNASE"/>
</dbReference>
<dbReference type="Pfam" id="PF00056">
    <property type="entry name" value="Ldh_1_N"/>
    <property type="match status" value="1"/>
</dbReference>
<evidence type="ECO:0000313" key="4">
    <source>
        <dbReference type="EMBL" id="CAB3259037.1"/>
    </source>
</evidence>
<feature type="domain" description="Lactate/malate dehydrogenase N-terminal" evidence="3">
    <location>
        <begin position="41"/>
        <end position="103"/>
    </location>
</feature>
<dbReference type="Gene3D" id="3.40.50.720">
    <property type="entry name" value="NAD(P)-binding Rossmann-like Domain"/>
    <property type="match status" value="1"/>
</dbReference>